<keyword evidence="8" id="KW-0378">Hydrolase</keyword>
<evidence type="ECO:0000256" key="13">
    <source>
        <dbReference type="RuleBase" id="RU365096"/>
    </source>
</evidence>
<dbReference type="InterPro" id="IPR029119">
    <property type="entry name" value="MutY_C"/>
</dbReference>
<dbReference type="InterPro" id="IPR003265">
    <property type="entry name" value="HhH-GPD_domain"/>
</dbReference>
<dbReference type="InterPro" id="IPR011257">
    <property type="entry name" value="DNA_glycosylase"/>
</dbReference>
<keyword evidence="12 13" id="KW-0326">Glycosidase</keyword>
<dbReference type="PANTHER" id="PTHR42944">
    <property type="entry name" value="ADENINE DNA GLYCOSYLASE"/>
    <property type="match status" value="1"/>
</dbReference>
<evidence type="ECO:0000256" key="12">
    <source>
        <dbReference type="ARBA" id="ARBA00023295"/>
    </source>
</evidence>
<dbReference type="Gene3D" id="1.10.340.30">
    <property type="entry name" value="Hypothetical protein, domain 2"/>
    <property type="match status" value="1"/>
</dbReference>
<evidence type="ECO:0000256" key="8">
    <source>
        <dbReference type="ARBA" id="ARBA00022801"/>
    </source>
</evidence>
<dbReference type="CDD" id="cd00056">
    <property type="entry name" value="ENDO3c"/>
    <property type="match status" value="1"/>
</dbReference>
<organism evidence="15 16">
    <name type="scientific">Hydrogenoanaerobacterium saccharovorans</name>
    <dbReference type="NCBI Taxonomy" id="474960"/>
    <lineage>
        <taxon>Bacteria</taxon>
        <taxon>Bacillati</taxon>
        <taxon>Bacillota</taxon>
        <taxon>Clostridia</taxon>
        <taxon>Eubacteriales</taxon>
        <taxon>Oscillospiraceae</taxon>
        <taxon>Hydrogenoanaerobacterium</taxon>
    </lineage>
</organism>
<keyword evidence="7 13" id="KW-0227">DNA damage</keyword>
<keyword evidence="11" id="KW-0234">DNA repair</keyword>
<evidence type="ECO:0000313" key="15">
    <source>
        <dbReference type="EMBL" id="MBM6923807.1"/>
    </source>
</evidence>
<gene>
    <name evidence="15" type="primary">mutY</name>
    <name evidence="15" type="ORF">H9X81_08930</name>
</gene>
<comment type="function">
    <text evidence="13">Adenine glycosylase active on G-A mispairs.</text>
</comment>
<evidence type="ECO:0000256" key="1">
    <source>
        <dbReference type="ARBA" id="ARBA00000843"/>
    </source>
</evidence>
<comment type="similarity">
    <text evidence="2 13">Belongs to the Nth/MutY family.</text>
</comment>
<dbReference type="CDD" id="cd03431">
    <property type="entry name" value="NUDIX_DNA_Glycosylase_C-MutY"/>
    <property type="match status" value="1"/>
</dbReference>
<dbReference type="PROSITE" id="PS01155">
    <property type="entry name" value="ENDONUCLEASE_III_2"/>
    <property type="match status" value="1"/>
</dbReference>
<dbReference type="Pfam" id="PF00633">
    <property type="entry name" value="HHH"/>
    <property type="match status" value="1"/>
</dbReference>
<dbReference type="EMBL" id="JACSNR010000008">
    <property type="protein sequence ID" value="MBM6923807.1"/>
    <property type="molecule type" value="Genomic_DNA"/>
</dbReference>
<keyword evidence="6" id="KW-0479">Metal-binding</keyword>
<dbReference type="RefSeq" id="WP_204721384.1">
    <property type="nucleotide sequence ID" value="NZ_JACSNR010000008.1"/>
</dbReference>
<evidence type="ECO:0000256" key="10">
    <source>
        <dbReference type="ARBA" id="ARBA00023014"/>
    </source>
</evidence>
<dbReference type="SUPFAM" id="SSF48150">
    <property type="entry name" value="DNA-glycosylase"/>
    <property type="match status" value="1"/>
</dbReference>
<dbReference type="InterPro" id="IPR023170">
    <property type="entry name" value="HhH_base_excis_C"/>
</dbReference>
<evidence type="ECO:0000256" key="5">
    <source>
        <dbReference type="ARBA" id="ARBA00022485"/>
    </source>
</evidence>
<sequence>MADYSRLSRLPVPLLEWYRGNRRILPWREDPRPYRVWVSEIMLQQTRVEAVLPYYERFLRELPDIPALAAAPEEQLLKLWEGLGYYSRVRNLQKAARTVCEQYGGELPGDYEAVKALPGIGEYTAGAICSIAFGLPTPAVDGNVLRVVCRITGDETPVDSPALKRRCREELAPLYPEGAAGDFTQALMELGAMVCLPGGAPRCGECPAREFCAACASGDPERLPVKPPKKPRRIEQRRVWVVLSPAGVLLHRRPGRGLLAGLWELPGAPEGEGFPLGWETPAGAEPIGTARHIFSHVEWQMEGELWRLPEARELPEGWRWADAAALAGEVALPSAFQAFRGFLPKA</sequence>
<comment type="caution">
    <text evidence="15">The sequence shown here is derived from an EMBL/GenBank/DDBJ whole genome shotgun (WGS) entry which is preliminary data.</text>
</comment>
<reference evidence="15 16" key="1">
    <citation type="journal article" date="2021" name="Sci. Rep.">
        <title>The distribution of antibiotic resistance genes in chicken gut microbiota commensals.</title>
        <authorList>
            <person name="Juricova H."/>
            <person name="Matiasovicova J."/>
            <person name="Kubasova T."/>
            <person name="Cejkova D."/>
            <person name="Rychlik I."/>
        </authorList>
    </citation>
    <scope>NUCLEOTIDE SEQUENCE [LARGE SCALE GENOMIC DNA]</scope>
    <source>
        <strain evidence="15 16">An564</strain>
    </source>
</reference>
<keyword evidence="16" id="KW-1185">Reference proteome</keyword>
<keyword evidence="9 13" id="KW-0408">Iron</keyword>
<dbReference type="InterPro" id="IPR005760">
    <property type="entry name" value="A/G_AdeGlyc_MutY"/>
</dbReference>
<dbReference type="EC" id="3.2.2.31" evidence="3 13"/>
<evidence type="ECO:0000313" key="16">
    <source>
        <dbReference type="Proteomes" id="UP000724149"/>
    </source>
</evidence>
<dbReference type="SUPFAM" id="SSF55811">
    <property type="entry name" value="Nudix"/>
    <property type="match status" value="1"/>
</dbReference>
<dbReference type="InterPro" id="IPR044298">
    <property type="entry name" value="MIG/MutY"/>
</dbReference>
<evidence type="ECO:0000256" key="9">
    <source>
        <dbReference type="ARBA" id="ARBA00023004"/>
    </source>
</evidence>
<dbReference type="NCBIfam" id="TIGR01084">
    <property type="entry name" value="mutY"/>
    <property type="match status" value="1"/>
</dbReference>
<evidence type="ECO:0000259" key="14">
    <source>
        <dbReference type="SMART" id="SM00478"/>
    </source>
</evidence>
<dbReference type="Gene3D" id="1.10.1670.10">
    <property type="entry name" value="Helix-hairpin-Helix base-excision DNA repair enzymes (C-terminal)"/>
    <property type="match status" value="1"/>
</dbReference>
<evidence type="ECO:0000256" key="11">
    <source>
        <dbReference type="ARBA" id="ARBA00023204"/>
    </source>
</evidence>
<evidence type="ECO:0000256" key="3">
    <source>
        <dbReference type="ARBA" id="ARBA00012045"/>
    </source>
</evidence>
<evidence type="ECO:0000256" key="4">
    <source>
        <dbReference type="ARBA" id="ARBA00022023"/>
    </source>
</evidence>
<proteinExistence type="inferred from homology"/>
<evidence type="ECO:0000256" key="6">
    <source>
        <dbReference type="ARBA" id="ARBA00022723"/>
    </source>
</evidence>
<keyword evidence="5" id="KW-0004">4Fe-4S</keyword>
<dbReference type="Pfam" id="PF14815">
    <property type="entry name" value="NUDIX_4"/>
    <property type="match status" value="1"/>
</dbReference>
<dbReference type="InterPro" id="IPR000445">
    <property type="entry name" value="HhH_motif"/>
</dbReference>
<feature type="domain" description="HhH-GPD" evidence="14">
    <location>
        <begin position="42"/>
        <end position="193"/>
    </location>
</feature>
<evidence type="ECO:0000256" key="7">
    <source>
        <dbReference type="ARBA" id="ARBA00022763"/>
    </source>
</evidence>
<name>A0ABS2GN16_9FIRM</name>
<dbReference type="Proteomes" id="UP000724149">
    <property type="component" value="Unassembled WGS sequence"/>
</dbReference>
<accession>A0ABS2GN16</accession>
<dbReference type="InterPro" id="IPR015797">
    <property type="entry name" value="NUDIX_hydrolase-like_dom_sf"/>
</dbReference>
<comment type="cofactor">
    <cofactor evidence="13">
        <name>[4Fe-4S] cluster</name>
        <dbReference type="ChEBI" id="CHEBI:49883"/>
    </cofactor>
    <text evidence="13">Binds 1 [4Fe-4S] cluster.</text>
</comment>
<keyword evidence="10" id="KW-0411">Iron-sulfur</keyword>
<evidence type="ECO:0000256" key="2">
    <source>
        <dbReference type="ARBA" id="ARBA00008343"/>
    </source>
</evidence>
<dbReference type="SMART" id="SM00478">
    <property type="entry name" value="ENDO3c"/>
    <property type="match status" value="1"/>
</dbReference>
<protein>
    <recommendedName>
        <fullName evidence="4 13">Adenine DNA glycosylase</fullName>
        <ecNumber evidence="3 13">3.2.2.31</ecNumber>
    </recommendedName>
</protein>
<dbReference type="Pfam" id="PF00730">
    <property type="entry name" value="HhH-GPD"/>
    <property type="match status" value="1"/>
</dbReference>
<comment type="catalytic activity">
    <reaction evidence="1 13">
        <text>Hydrolyzes free adenine bases from 7,8-dihydro-8-oxoguanine:adenine mismatched double-stranded DNA, leaving an apurinic site.</text>
        <dbReference type="EC" id="3.2.2.31"/>
    </reaction>
</comment>
<dbReference type="PANTHER" id="PTHR42944:SF1">
    <property type="entry name" value="ADENINE DNA GLYCOSYLASE"/>
    <property type="match status" value="1"/>
</dbReference>
<dbReference type="Gene3D" id="3.90.79.10">
    <property type="entry name" value="Nucleoside Triphosphate Pyrophosphohydrolase"/>
    <property type="match status" value="1"/>
</dbReference>
<dbReference type="InterPro" id="IPR004036">
    <property type="entry name" value="Endonuclease-III-like_CS2"/>
</dbReference>